<evidence type="ECO:0000313" key="9">
    <source>
        <dbReference type="EMBL" id="OGY99232.1"/>
    </source>
</evidence>
<dbReference type="InterPro" id="IPR047296">
    <property type="entry name" value="GIY-YIG_UvrC_Cho"/>
</dbReference>
<dbReference type="PANTHER" id="PTHR30562:SF1">
    <property type="entry name" value="UVRABC SYSTEM PROTEIN C"/>
    <property type="match status" value="1"/>
</dbReference>
<dbReference type="Pfam" id="PF08459">
    <property type="entry name" value="UvrC_RNaseH_dom"/>
    <property type="match status" value="1"/>
</dbReference>
<gene>
    <name evidence="9" type="ORF">A3E09_01480</name>
</gene>
<evidence type="ECO:0000256" key="2">
    <source>
        <dbReference type="ARBA" id="ARBA00022763"/>
    </source>
</evidence>
<name>A0A1G2CCV8_9BACT</name>
<feature type="domain" description="GIY-YIG" evidence="7">
    <location>
        <begin position="8"/>
        <end position="85"/>
    </location>
</feature>
<dbReference type="CDD" id="cd10434">
    <property type="entry name" value="GIY-YIG_UvrC_Cho"/>
    <property type="match status" value="1"/>
</dbReference>
<dbReference type="GO" id="GO:0009380">
    <property type="term" value="C:excinuclease repair complex"/>
    <property type="evidence" value="ECO:0007669"/>
    <property type="project" value="TreeGrafter"/>
</dbReference>
<sequence>MLYAHLPETPGVYLMKGADSRILYIGKAANLKRRVSSYFLRPHDYRITRLVKEIRKIDYVKTDTALEALILESALIKKHQPPWNVREKDDTSFLYVEIAREKFPRVLLVRGKDPKRGKRFGPFADAGSLKEAVRILRRIFPWSVHKPEEIGAFSRPCFDAQVGLCPGTCIGTVPRAEYLKTIRNVRLLFAGKKSAVAKQLAKDMKAASRALEFEKAETLRRQIFALEHIRDTALITEDKIAEVAAGLAPRRAPRIEGYDISNISGTSATGSMVVFTGDRRELDQYRKFRIRTVEGANDPACLKEVLERRFRNDWPLPDLILVDGGVAQVNAARAALKEAHRAIPVIGMVKGPERKRTDIIGTLSLKIAKRTLIRVRDEAHRFAIGYHKKLRSGALFAR</sequence>
<dbReference type="Pfam" id="PF02151">
    <property type="entry name" value="UVR"/>
    <property type="match status" value="1"/>
</dbReference>
<dbReference type="GO" id="GO:0006289">
    <property type="term" value="P:nucleotide-excision repair"/>
    <property type="evidence" value="ECO:0007669"/>
    <property type="project" value="InterPro"/>
</dbReference>
<dbReference type="InterPro" id="IPR001943">
    <property type="entry name" value="UVR_dom"/>
</dbReference>
<dbReference type="Gene3D" id="3.40.1440.10">
    <property type="entry name" value="GIY-YIG endonuclease"/>
    <property type="match status" value="1"/>
</dbReference>
<keyword evidence="2" id="KW-0227">DNA damage</keyword>
<evidence type="ECO:0000259" key="7">
    <source>
        <dbReference type="PROSITE" id="PS50164"/>
    </source>
</evidence>
<dbReference type="SUPFAM" id="SSF82771">
    <property type="entry name" value="GIY-YIG endonuclease"/>
    <property type="match status" value="1"/>
</dbReference>
<dbReference type="InterPro" id="IPR038476">
    <property type="entry name" value="UvrC_RNase_H_dom_sf"/>
</dbReference>
<dbReference type="InterPro" id="IPR050066">
    <property type="entry name" value="UvrABC_protein_C"/>
</dbReference>
<proteinExistence type="predicted"/>
<organism evidence="9 10">
    <name type="scientific">Candidatus Liptonbacteria bacterium RIFCSPHIGHO2_12_FULL_60_13</name>
    <dbReference type="NCBI Taxonomy" id="1798648"/>
    <lineage>
        <taxon>Bacteria</taxon>
        <taxon>Candidatus Liptoniibacteriota</taxon>
    </lineage>
</organism>
<reference evidence="9 10" key="1">
    <citation type="journal article" date="2016" name="Nat. Commun.">
        <title>Thousands of microbial genomes shed light on interconnected biogeochemical processes in an aquifer system.</title>
        <authorList>
            <person name="Anantharaman K."/>
            <person name="Brown C.T."/>
            <person name="Hug L.A."/>
            <person name="Sharon I."/>
            <person name="Castelle C.J."/>
            <person name="Probst A.J."/>
            <person name="Thomas B.C."/>
            <person name="Singh A."/>
            <person name="Wilkins M.J."/>
            <person name="Karaoz U."/>
            <person name="Brodie E.L."/>
            <person name="Williams K.H."/>
            <person name="Hubbard S.S."/>
            <person name="Banfield J.F."/>
        </authorList>
    </citation>
    <scope>NUCLEOTIDE SEQUENCE [LARGE SCALE GENOMIC DNA]</scope>
</reference>
<dbReference type="PROSITE" id="PS50165">
    <property type="entry name" value="UVRC"/>
    <property type="match status" value="1"/>
</dbReference>
<keyword evidence="5" id="KW-0234">DNA repair</keyword>
<dbReference type="Gene3D" id="3.30.420.340">
    <property type="entry name" value="UvrC, RNAse H endonuclease domain"/>
    <property type="match status" value="1"/>
</dbReference>
<evidence type="ECO:0008006" key="11">
    <source>
        <dbReference type="Google" id="ProtNLM"/>
    </source>
</evidence>
<feature type="domain" description="UVR" evidence="6">
    <location>
        <begin position="194"/>
        <end position="229"/>
    </location>
</feature>
<dbReference type="GO" id="GO:0009381">
    <property type="term" value="F:excinuclease ABC activity"/>
    <property type="evidence" value="ECO:0007669"/>
    <property type="project" value="InterPro"/>
</dbReference>
<dbReference type="InterPro" id="IPR001162">
    <property type="entry name" value="UvrC_RNase_H_dom"/>
</dbReference>
<dbReference type="SMART" id="SM00465">
    <property type="entry name" value="GIYc"/>
    <property type="match status" value="1"/>
</dbReference>
<dbReference type="InterPro" id="IPR036876">
    <property type="entry name" value="UVR_dom_sf"/>
</dbReference>
<comment type="caution">
    <text evidence="9">The sequence shown here is derived from an EMBL/GenBank/DDBJ whole genome shotgun (WGS) entry which is preliminary data.</text>
</comment>
<keyword evidence="1" id="KW-0963">Cytoplasm</keyword>
<evidence type="ECO:0000256" key="5">
    <source>
        <dbReference type="ARBA" id="ARBA00023204"/>
    </source>
</evidence>
<dbReference type="PROSITE" id="PS50151">
    <property type="entry name" value="UVR"/>
    <property type="match status" value="1"/>
</dbReference>
<dbReference type="PANTHER" id="PTHR30562">
    <property type="entry name" value="UVRC/OXIDOREDUCTASE"/>
    <property type="match status" value="1"/>
</dbReference>
<evidence type="ECO:0000256" key="3">
    <source>
        <dbReference type="ARBA" id="ARBA00022769"/>
    </source>
</evidence>
<feature type="domain" description="UvrC family homology region profile" evidence="8">
    <location>
        <begin position="237"/>
        <end position="336"/>
    </location>
</feature>
<keyword evidence="4" id="KW-0267">Excision nuclease</keyword>
<dbReference type="InterPro" id="IPR000305">
    <property type="entry name" value="GIY-YIG_endonuc"/>
</dbReference>
<protein>
    <recommendedName>
        <fullName evidence="11">Excinuclease ABC subunit C</fullName>
    </recommendedName>
</protein>
<accession>A0A1G2CCV8</accession>
<keyword evidence="3" id="KW-0228">DNA excision</keyword>
<dbReference type="SUPFAM" id="SSF46600">
    <property type="entry name" value="C-terminal UvrC-binding domain of UvrB"/>
    <property type="match status" value="1"/>
</dbReference>
<evidence type="ECO:0000259" key="6">
    <source>
        <dbReference type="PROSITE" id="PS50151"/>
    </source>
</evidence>
<evidence type="ECO:0000313" key="10">
    <source>
        <dbReference type="Proteomes" id="UP000178796"/>
    </source>
</evidence>
<dbReference type="AlphaFoldDB" id="A0A1G2CCV8"/>
<dbReference type="EMBL" id="MHKY01000013">
    <property type="protein sequence ID" value="OGY99232.1"/>
    <property type="molecule type" value="Genomic_DNA"/>
</dbReference>
<dbReference type="InterPro" id="IPR035901">
    <property type="entry name" value="GIY-YIG_endonuc_sf"/>
</dbReference>
<evidence type="ECO:0000256" key="1">
    <source>
        <dbReference type="ARBA" id="ARBA00022490"/>
    </source>
</evidence>
<evidence type="ECO:0000256" key="4">
    <source>
        <dbReference type="ARBA" id="ARBA00022881"/>
    </source>
</evidence>
<evidence type="ECO:0000259" key="8">
    <source>
        <dbReference type="PROSITE" id="PS50165"/>
    </source>
</evidence>
<dbReference type="FunFam" id="3.40.1440.10:FF:000001">
    <property type="entry name" value="UvrABC system protein C"/>
    <property type="match status" value="1"/>
</dbReference>
<dbReference type="Pfam" id="PF01541">
    <property type="entry name" value="GIY-YIG"/>
    <property type="match status" value="1"/>
</dbReference>
<dbReference type="PROSITE" id="PS50164">
    <property type="entry name" value="GIY_YIG"/>
    <property type="match status" value="1"/>
</dbReference>
<dbReference type="Proteomes" id="UP000178796">
    <property type="component" value="Unassembled WGS sequence"/>
</dbReference>